<proteinExistence type="predicted"/>
<name>A0A9X4EV95_9FLAO</name>
<sequence>MFSLDVMHTYFENNICKGLLYIASKETEDIIKRFSLRLKVTGTGFEFYMDAKNTIENLLNYITLATGEDSFNFNITVTNQQFYHYTNLPVNKIGVIEFSSSSGVTINKEKLLTPSFKKKQEVNILFKVAIKFEDLVKLDQKKELANYKIQFEARETQWKYFVVNNNKQNLGSLSIKGKSDEQFSGPFDVVLQNGQKAQEFSLEEQLLPLSEVPKYQFNLVSVTKKNGVDRKKIVCKGLPTPNPNTIKIMGSELNSVVASLMYVYI</sequence>
<reference evidence="1" key="1">
    <citation type="submission" date="2021-09" db="EMBL/GenBank/DDBJ databases">
        <authorList>
            <person name="Smyrli M."/>
        </authorList>
    </citation>
    <scope>NUCLEOTIDE SEQUENCE</scope>
    <source>
        <strain evidence="1">LAR25</strain>
    </source>
</reference>
<organism evidence="1 2">
    <name type="scientific">Tenacibaculum larymnensis</name>
    <dbReference type="NCBI Taxonomy" id="2878201"/>
    <lineage>
        <taxon>Bacteria</taxon>
        <taxon>Pseudomonadati</taxon>
        <taxon>Bacteroidota</taxon>
        <taxon>Flavobacteriia</taxon>
        <taxon>Flavobacteriales</taxon>
        <taxon>Flavobacteriaceae</taxon>
        <taxon>Tenacibaculum</taxon>
    </lineage>
</organism>
<evidence type="ECO:0000313" key="1">
    <source>
        <dbReference type="EMBL" id="MDE1206986.1"/>
    </source>
</evidence>
<dbReference type="Proteomes" id="UP001149303">
    <property type="component" value="Unassembled WGS sequence"/>
</dbReference>
<keyword evidence="2" id="KW-1185">Reference proteome</keyword>
<dbReference type="AlphaFoldDB" id="A0A9X4EV95"/>
<evidence type="ECO:0000313" key="2">
    <source>
        <dbReference type="Proteomes" id="UP001149303"/>
    </source>
</evidence>
<dbReference type="RefSeq" id="WP_274640128.1">
    <property type="nucleotide sequence ID" value="NZ_JAIWJY010000005.1"/>
</dbReference>
<protein>
    <submittedName>
        <fullName evidence="1">Uncharacterized protein</fullName>
    </submittedName>
</protein>
<dbReference type="EMBL" id="JAIWJY010000005">
    <property type="protein sequence ID" value="MDE1206986.1"/>
    <property type="molecule type" value="Genomic_DNA"/>
</dbReference>
<accession>A0A9X4EV95</accession>
<comment type="caution">
    <text evidence="1">The sequence shown here is derived from an EMBL/GenBank/DDBJ whole genome shotgun (WGS) entry which is preliminary data.</text>
</comment>
<gene>
    <name evidence="1" type="ORF">LCI24_09270</name>
</gene>